<feature type="transmembrane region" description="Helical" evidence="1">
    <location>
        <begin position="39"/>
        <end position="63"/>
    </location>
</feature>
<accession>A0AAU9VS01</accession>
<gene>
    <name evidence="2" type="ORF">PMEA_00021320</name>
</gene>
<evidence type="ECO:0000256" key="1">
    <source>
        <dbReference type="SAM" id="Phobius"/>
    </source>
</evidence>
<evidence type="ECO:0000313" key="2">
    <source>
        <dbReference type="EMBL" id="CAH3037721.1"/>
    </source>
</evidence>
<keyword evidence="1" id="KW-0472">Membrane</keyword>
<sequence length="210" mass="23680">MDERCNSLKYIFSHGSHVHFCVSYKSWCGRFQNFRTLNLGFLFAFQDVVYTTTAVLLVLFAVYEFAESKPTFPAKEIEDLDLLAGDMATAMASDSAEYSGDEHVPLYEKKRVGLDTERSKPTIPADDDIMTLISSLPEDKAEDGALLGVGKRTRRDTAKNSCVQEIIYKIIDNKAVKTVVCVDGCDEIRGIYYPQHRDEPQILTVDCKKK</sequence>
<proteinExistence type="predicted"/>
<keyword evidence="1" id="KW-1133">Transmembrane helix</keyword>
<comment type="caution">
    <text evidence="2">The sequence shown here is derived from an EMBL/GenBank/DDBJ whole genome shotgun (WGS) entry which is preliminary data.</text>
</comment>
<dbReference type="AlphaFoldDB" id="A0AAU9VS01"/>
<evidence type="ECO:0000313" key="3">
    <source>
        <dbReference type="Proteomes" id="UP001159428"/>
    </source>
</evidence>
<organism evidence="2 3">
    <name type="scientific">Pocillopora meandrina</name>
    <dbReference type="NCBI Taxonomy" id="46732"/>
    <lineage>
        <taxon>Eukaryota</taxon>
        <taxon>Metazoa</taxon>
        <taxon>Cnidaria</taxon>
        <taxon>Anthozoa</taxon>
        <taxon>Hexacorallia</taxon>
        <taxon>Scleractinia</taxon>
        <taxon>Astrocoeniina</taxon>
        <taxon>Pocilloporidae</taxon>
        <taxon>Pocillopora</taxon>
    </lineage>
</organism>
<reference evidence="2 3" key="1">
    <citation type="submission" date="2022-05" db="EMBL/GenBank/DDBJ databases">
        <authorList>
            <consortium name="Genoscope - CEA"/>
            <person name="William W."/>
        </authorList>
    </citation>
    <scope>NUCLEOTIDE SEQUENCE [LARGE SCALE GENOMIC DNA]</scope>
</reference>
<protein>
    <submittedName>
        <fullName evidence="2">Uncharacterized protein</fullName>
    </submittedName>
</protein>
<keyword evidence="1" id="KW-0812">Transmembrane</keyword>
<keyword evidence="3" id="KW-1185">Reference proteome</keyword>
<dbReference type="EMBL" id="CALNXJ010000004">
    <property type="protein sequence ID" value="CAH3037721.1"/>
    <property type="molecule type" value="Genomic_DNA"/>
</dbReference>
<name>A0AAU9VS01_9CNID</name>
<dbReference type="Proteomes" id="UP001159428">
    <property type="component" value="Unassembled WGS sequence"/>
</dbReference>
<feature type="non-terminal residue" evidence="2">
    <location>
        <position position="210"/>
    </location>
</feature>